<evidence type="ECO:0000313" key="2">
    <source>
        <dbReference type="EMBL" id="GHH68239.1"/>
    </source>
</evidence>
<accession>A0A919FM87</accession>
<gene>
    <name evidence="2" type="ORF">GCM10017772_11370</name>
</gene>
<evidence type="ECO:0000256" key="1">
    <source>
        <dbReference type="SAM" id="MobiDB-lite"/>
    </source>
</evidence>
<dbReference type="Proteomes" id="UP000627369">
    <property type="component" value="Unassembled WGS sequence"/>
</dbReference>
<dbReference type="EMBL" id="BNAS01000001">
    <property type="protein sequence ID" value="GHH68239.1"/>
    <property type="molecule type" value="Genomic_DNA"/>
</dbReference>
<sequence>MSSVPKLVESMSASTASAPNSVAPVSSLEKMSMPPSLVQTLCVRIGRTAETAYILRMTRAAPPRAEMVACPARPT</sequence>
<reference evidence="2" key="1">
    <citation type="journal article" date="2014" name="Int. J. Syst. Evol. Microbiol.">
        <title>Complete genome sequence of Corynebacterium casei LMG S-19264T (=DSM 44701T), isolated from a smear-ripened cheese.</title>
        <authorList>
            <consortium name="US DOE Joint Genome Institute (JGI-PGF)"/>
            <person name="Walter F."/>
            <person name="Albersmeier A."/>
            <person name="Kalinowski J."/>
            <person name="Ruckert C."/>
        </authorList>
    </citation>
    <scope>NUCLEOTIDE SEQUENCE</scope>
    <source>
        <strain evidence="2">CGMCC 4.7398</strain>
    </source>
</reference>
<organism evidence="2 3">
    <name type="scientific">Promicromonospora soli</name>
    <dbReference type="NCBI Taxonomy" id="2035533"/>
    <lineage>
        <taxon>Bacteria</taxon>
        <taxon>Bacillati</taxon>
        <taxon>Actinomycetota</taxon>
        <taxon>Actinomycetes</taxon>
        <taxon>Micrococcales</taxon>
        <taxon>Promicromonosporaceae</taxon>
        <taxon>Promicromonospora</taxon>
    </lineage>
</organism>
<keyword evidence="3" id="KW-1185">Reference proteome</keyword>
<feature type="compositionally biased region" description="Low complexity" evidence="1">
    <location>
        <begin position="12"/>
        <end position="27"/>
    </location>
</feature>
<proteinExistence type="predicted"/>
<dbReference type="AlphaFoldDB" id="A0A919FM87"/>
<evidence type="ECO:0000313" key="3">
    <source>
        <dbReference type="Proteomes" id="UP000627369"/>
    </source>
</evidence>
<reference evidence="2" key="2">
    <citation type="submission" date="2020-09" db="EMBL/GenBank/DDBJ databases">
        <authorList>
            <person name="Sun Q."/>
            <person name="Zhou Y."/>
        </authorList>
    </citation>
    <scope>NUCLEOTIDE SEQUENCE</scope>
    <source>
        <strain evidence="2">CGMCC 4.7398</strain>
    </source>
</reference>
<name>A0A919FM87_9MICO</name>
<feature type="region of interest" description="Disordered" evidence="1">
    <location>
        <begin position="1"/>
        <end position="32"/>
    </location>
</feature>
<protein>
    <submittedName>
        <fullName evidence="2">Uncharacterized protein</fullName>
    </submittedName>
</protein>
<comment type="caution">
    <text evidence="2">The sequence shown here is derived from an EMBL/GenBank/DDBJ whole genome shotgun (WGS) entry which is preliminary data.</text>
</comment>